<dbReference type="Proteomes" id="UP000694856">
    <property type="component" value="Chromosome 17"/>
</dbReference>
<dbReference type="GeneID" id="102514708"/>
<dbReference type="AlphaFoldDB" id="A0A8B7KIT0"/>
<feature type="chain" id="PRO_5034520419" evidence="1">
    <location>
        <begin position="22"/>
        <end position="96"/>
    </location>
</feature>
<dbReference type="PANTHER" id="PTHR21312:SF37">
    <property type="entry name" value="SERINE PROTEASE INHIBITOR KAZAL-TYPE 8"/>
    <property type="match status" value="1"/>
</dbReference>
<keyword evidence="3" id="KW-1185">Reference proteome</keyword>
<dbReference type="InterPro" id="IPR036058">
    <property type="entry name" value="Kazal_dom_sf"/>
</dbReference>
<dbReference type="PROSITE" id="PS51465">
    <property type="entry name" value="KAZAL_2"/>
    <property type="match status" value="1"/>
</dbReference>
<reference evidence="4" key="1">
    <citation type="submission" date="2025-08" db="UniProtKB">
        <authorList>
            <consortium name="RefSeq"/>
        </authorList>
    </citation>
    <scope>IDENTIFICATION</scope>
    <source>
        <tissue evidence="4">Ear skin</tissue>
    </source>
</reference>
<feature type="domain" description="Kazal-like" evidence="2">
    <location>
        <begin position="35"/>
        <end position="95"/>
    </location>
</feature>
<dbReference type="RefSeq" id="XP_014423897.2">
    <property type="nucleotide sequence ID" value="XM_014568411.2"/>
</dbReference>
<dbReference type="SUPFAM" id="SSF100895">
    <property type="entry name" value="Kazal-type serine protease inhibitors"/>
    <property type="match status" value="1"/>
</dbReference>
<keyword evidence="4" id="KW-0646">Protease inhibitor</keyword>
<dbReference type="Gene3D" id="3.30.60.30">
    <property type="match status" value="1"/>
</dbReference>
<dbReference type="InterPro" id="IPR002350">
    <property type="entry name" value="Kazal_dom"/>
</dbReference>
<keyword evidence="4" id="KW-0722">Serine protease inhibitor</keyword>
<dbReference type="CTD" id="646424"/>
<dbReference type="GO" id="GO:0004867">
    <property type="term" value="F:serine-type endopeptidase inhibitor activity"/>
    <property type="evidence" value="ECO:0007669"/>
    <property type="project" value="UniProtKB-KW"/>
</dbReference>
<dbReference type="KEGG" id="cfr:102514708"/>
<keyword evidence="1" id="KW-0732">Signal</keyword>
<protein>
    <submittedName>
        <fullName evidence="4">Serine protease inhibitor Kazal-type 8</fullName>
    </submittedName>
</protein>
<proteinExistence type="predicted"/>
<evidence type="ECO:0000313" key="3">
    <source>
        <dbReference type="Proteomes" id="UP000694856"/>
    </source>
</evidence>
<evidence type="ECO:0000313" key="4">
    <source>
        <dbReference type="RefSeq" id="XP_014423897.2"/>
    </source>
</evidence>
<dbReference type="Pfam" id="PF00050">
    <property type="entry name" value="Kazal_1"/>
    <property type="match status" value="1"/>
</dbReference>
<evidence type="ECO:0000256" key="1">
    <source>
        <dbReference type="SAM" id="SignalP"/>
    </source>
</evidence>
<gene>
    <name evidence="4" type="primary">SPINK8</name>
</gene>
<organism evidence="3 4">
    <name type="scientific">Camelus ferus</name>
    <name type="common">Wild bactrian camel</name>
    <name type="synonym">Camelus bactrianus ferus</name>
    <dbReference type="NCBI Taxonomy" id="419612"/>
    <lineage>
        <taxon>Eukaryota</taxon>
        <taxon>Metazoa</taxon>
        <taxon>Chordata</taxon>
        <taxon>Craniata</taxon>
        <taxon>Vertebrata</taxon>
        <taxon>Euteleostomi</taxon>
        <taxon>Mammalia</taxon>
        <taxon>Eutheria</taxon>
        <taxon>Laurasiatheria</taxon>
        <taxon>Artiodactyla</taxon>
        <taxon>Tylopoda</taxon>
        <taxon>Camelidae</taxon>
        <taxon>Camelus</taxon>
    </lineage>
</organism>
<dbReference type="PANTHER" id="PTHR21312">
    <property type="entry name" value="SERINE PROTEASE INHIBITOR"/>
    <property type="match status" value="1"/>
</dbReference>
<sequence>MKRVFSSTILVLAISTWTAFAVDFPLPMGKGTHLEETKVLCTENINKCWIFSYIKPSEPICGSDQITYSGECHLCYKILYEGLNITKLHDGPCKNS</sequence>
<dbReference type="SMART" id="SM00280">
    <property type="entry name" value="KAZAL"/>
    <property type="match status" value="1"/>
</dbReference>
<accession>A0A8B7KIT0</accession>
<name>A0A8B7KIT0_CAMFR</name>
<feature type="signal peptide" evidence="1">
    <location>
        <begin position="1"/>
        <end position="21"/>
    </location>
</feature>
<evidence type="ECO:0000259" key="2">
    <source>
        <dbReference type="PROSITE" id="PS51465"/>
    </source>
</evidence>